<gene>
    <name evidence="2" type="ORF">SAMN05216255_3813</name>
</gene>
<name>A0A239IB30_9PSED</name>
<dbReference type="EMBL" id="FZOG01000006">
    <property type="protein sequence ID" value="SNS91016.1"/>
    <property type="molecule type" value="Genomic_DNA"/>
</dbReference>
<evidence type="ECO:0000313" key="2">
    <source>
        <dbReference type="EMBL" id="SNS91016.1"/>
    </source>
</evidence>
<accession>A0A239IB30</accession>
<reference evidence="3" key="1">
    <citation type="submission" date="2017-06" db="EMBL/GenBank/DDBJ databases">
        <authorList>
            <person name="Varghese N."/>
            <person name="Submissions S."/>
        </authorList>
    </citation>
    <scope>NUCLEOTIDE SEQUENCE [LARGE SCALE GENOMIC DNA]</scope>
    <source>
        <strain evidence="3">CIP 108523</strain>
    </source>
</reference>
<keyword evidence="3" id="KW-1185">Reference proteome</keyword>
<evidence type="ECO:0008006" key="4">
    <source>
        <dbReference type="Google" id="ProtNLM"/>
    </source>
</evidence>
<dbReference type="AlphaFoldDB" id="A0A239IB30"/>
<organism evidence="2 3">
    <name type="scientific">Pseudomonas segetis</name>
    <dbReference type="NCBI Taxonomy" id="298908"/>
    <lineage>
        <taxon>Bacteria</taxon>
        <taxon>Pseudomonadati</taxon>
        <taxon>Pseudomonadota</taxon>
        <taxon>Gammaproteobacteria</taxon>
        <taxon>Pseudomonadales</taxon>
        <taxon>Pseudomonadaceae</taxon>
        <taxon>Pseudomonas</taxon>
    </lineage>
</organism>
<dbReference type="PROSITE" id="PS51257">
    <property type="entry name" value="PROKAR_LIPOPROTEIN"/>
    <property type="match status" value="1"/>
</dbReference>
<dbReference type="Proteomes" id="UP000242915">
    <property type="component" value="Unassembled WGS sequence"/>
</dbReference>
<sequence>MRNTMVLLASATLLAGCLSEARHERACKIFSPANIESPTENQDMRIESQSTGDPTGTSYEETNC</sequence>
<feature type="region of interest" description="Disordered" evidence="1">
    <location>
        <begin position="33"/>
        <end position="64"/>
    </location>
</feature>
<feature type="compositionally biased region" description="Polar residues" evidence="1">
    <location>
        <begin position="34"/>
        <end position="64"/>
    </location>
</feature>
<protein>
    <recommendedName>
        <fullName evidence="4">Lipoprotein</fullName>
    </recommendedName>
</protein>
<dbReference type="RefSeq" id="WP_138943046.1">
    <property type="nucleotide sequence ID" value="NZ_FZOG01000006.1"/>
</dbReference>
<proteinExistence type="predicted"/>
<evidence type="ECO:0000313" key="3">
    <source>
        <dbReference type="Proteomes" id="UP000242915"/>
    </source>
</evidence>
<evidence type="ECO:0000256" key="1">
    <source>
        <dbReference type="SAM" id="MobiDB-lite"/>
    </source>
</evidence>